<evidence type="ECO:0000313" key="2">
    <source>
        <dbReference type="Proteomes" id="UP000671873"/>
    </source>
</evidence>
<protein>
    <submittedName>
        <fullName evidence="1">Uncharacterized protein</fullName>
    </submittedName>
</protein>
<name>A0A858MTI8_9CAUD</name>
<accession>A0A858MTI8</accession>
<dbReference type="Proteomes" id="UP000671873">
    <property type="component" value="Segment"/>
</dbReference>
<dbReference type="EMBL" id="MT234342">
    <property type="protein sequence ID" value="QIW87833.1"/>
    <property type="molecule type" value="Genomic_DNA"/>
</dbReference>
<keyword evidence="2" id="KW-1185">Reference proteome</keyword>
<gene>
    <name evidence="1" type="ORF">Ab1vBOLIVR5_gp185c</name>
</gene>
<sequence length="51" mass="5739">MFTIETCHVVDIVSSFTVENGAKSIDDCGDFVTTNFEVEDFFLGHFNILSF</sequence>
<evidence type="ECO:0000313" key="1">
    <source>
        <dbReference type="EMBL" id="QIW87833.1"/>
    </source>
</evidence>
<proteinExistence type="predicted"/>
<reference evidence="1 2" key="1">
    <citation type="submission" date="2020-03" db="EMBL/GenBank/DDBJ databases">
        <authorList>
            <person name="Holtappels D."/>
            <person name="Bomans J.P.J."/>
            <person name="Lavigne R."/>
            <person name="Wagemans J."/>
        </authorList>
    </citation>
    <scope>NUCLEOTIDE SEQUENCE [LARGE SCALE GENOMIC DNA]</scope>
    <source>
        <strain evidence="1 2">OLIVR5</strain>
    </source>
</reference>
<organism evidence="1 2">
    <name type="scientific">Agrobacterium phage OLIVR5</name>
    <dbReference type="NCBI Taxonomy" id="2723773"/>
    <lineage>
        <taxon>Viruses</taxon>
        <taxon>Duplodnaviria</taxon>
        <taxon>Heunggongvirae</taxon>
        <taxon>Uroviricota</taxon>
        <taxon>Caudoviricetes</taxon>
        <taxon>Pootjesviridae</taxon>
        <taxon>Heverleevirus</taxon>
        <taxon>Heverleevirus OLIVR5</taxon>
    </lineage>
</organism>